<keyword evidence="9" id="KW-1185">Reference proteome</keyword>
<dbReference type="EMBL" id="BPWL01000002">
    <property type="protein sequence ID" value="GJJ07073.1"/>
    <property type="molecule type" value="Genomic_DNA"/>
</dbReference>
<gene>
    <name evidence="8" type="ORF">Clacol_001272</name>
</gene>
<evidence type="ECO:0000259" key="7">
    <source>
        <dbReference type="Pfam" id="PF11916"/>
    </source>
</evidence>
<keyword evidence="4" id="KW-0472">Membrane</keyword>
<feature type="compositionally biased region" description="Polar residues" evidence="6">
    <location>
        <begin position="1027"/>
        <end position="1056"/>
    </location>
</feature>
<feature type="compositionally biased region" description="Low complexity" evidence="6">
    <location>
        <begin position="925"/>
        <end position="941"/>
    </location>
</feature>
<evidence type="ECO:0000256" key="2">
    <source>
        <dbReference type="ARBA" id="ARBA00010225"/>
    </source>
</evidence>
<feature type="region of interest" description="Disordered" evidence="6">
    <location>
        <begin position="925"/>
        <end position="996"/>
    </location>
</feature>
<dbReference type="SUPFAM" id="SSF48371">
    <property type="entry name" value="ARM repeat"/>
    <property type="match status" value="1"/>
</dbReference>
<dbReference type="InterPro" id="IPR016024">
    <property type="entry name" value="ARM-type_fold"/>
</dbReference>
<dbReference type="PANTHER" id="PTHR16023">
    <property type="entry name" value="TAX1 BINDING PROTEIN-RELATED"/>
    <property type="match status" value="1"/>
</dbReference>
<protein>
    <recommendedName>
        <fullName evidence="7">Vacuolar protein 14 C-terminal Fig4-binding domain-containing protein</fullName>
    </recommendedName>
</protein>
<proteinExistence type="inferred from homology"/>
<dbReference type="Proteomes" id="UP001050691">
    <property type="component" value="Unassembled WGS sequence"/>
</dbReference>
<feature type="region of interest" description="Disordered" evidence="6">
    <location>
        <begin position="448"/>
        <end position="570"/>
    </location>
</feature>
<evidence type="ECO:0000256" key="4">
    <source>
        <dbReference type="ARBA" id="ARBA00023136"/>
    </source>
</evidence>
<organism evidence="8 9">
    <name type="scientific">Clathrus columnatus</name>
    <dbReference type="NCBI Taxonomy" id="1419009"/>
    <lineage>
        <taxon>Eukaryota</taxon>
        <taxon>Fungi</taxon>
        <taxon>Dikarya</taxon>
        <taxon>Basidiomycota</taxon>
        <taxon>Agaricomycotina</taxon>
        <taxon>Agaricomycetes</taxon>
        <taxon>Phallomycetidae</taxon>
        <taxon>Phallales</taxon>
        <taxon>Clathraceae</taxon>
        <taxon>Clathrus</taxon>
    </lineage>
</organism>
<evidence type="ECO:0000313" key="9">
    <source>
        <dbReference type="Proteomes" id="UP001050691"/>
    </source>
</evidence>
<keyword evidence="3" id="KW-0677">Repeat</keyword>
<name>A0AAV5A1H1_9AGAM</name>
<dbReference type="InterPro" id="IPR021841">
    <property type="entry name" value="VAC14_Fig4p-bd"/>
</dbReference>
<evidence type="ECO:0000256" key="6">
    <source>
        <dbReference type="SAM" id="MobiDB-lite"/>
    </source>
</evidence>
<dbReference type="InterPro" id="IPR026825">
    <property type="entry name" value="Vac14"/>
</dbReference>
<comment type="similarity">
    <text evidence="2">Belongs to the VAC14 family.</text>
</comment>
<evidence type="ECO:0000256" key="1">
    <source>
        <dbReference type="ARBA" id="ARBA00004308"/>
    </source>
</evidence>
<dbReference type="Gene3D" id="1.25.10.10">
    <property type="entry name" value="Leucine-rich Repeat Variant"/>
    <property type="match status" value="1"/>
</dbReference>
<feature type="compositionally biased region" description="Low complexity" evidence="6">
    <location>
        <begin position="521"/>
        <end position="541"/>
    </location>
</feature>
<comment type="subcellular location">
    <subcellularLocation>
        <location evidence="1">Endomembrane system</location>
    </subcellularLocation>
</comment>
<dbReference type="GO" id="GO:0070772">
    <property type="term" value="C:PAS complex"/>
    <property type="evidence" value="ECO:0007669"/>
    <property type="project" value="InterPro"/>
</dbReference>
<keyword evidence="5" id="KW-0175">Coiled coil</keyword>
<dbReference type="Pfam" id="PF12755">
    <property type="entry name" value="Vac14_Fab1_bd"/>
    <property type="match status" value="1"/>
</dbReference>
<dbReference type="GO" id="GO:0010008">
    <property type="term" value="C:endosome membrane"/>
    <property type="evidence" value="ECO:0007669"/>
    <property type="project" value="TreeGrafter"/>
</dbReference>
<feature type="coiled-coil region" evidence="5">
    <location>
        <begin position="288"/>
        <end position="317"/>
    </location>
</feature>
<feature type="compositionally biased region" description="Polar residues" evidence="6">
    <location>
        <begin position="548"/>
        <end position="560"/>
    </location>
</feature>
<dbReference type="Pfam" id="PF11916">
    <property type="entry name" value="Vac14_Fig4_bd"/>
    <property type="match status" value="1"/>
</dbReference>
<dbReference type="AlphaFoldDB" id="A0AAV5A1H1"/>
<evidence type="ECO:0000256" key="3">
    <source>
        <dbReference type="ARBA" id="ARBA00022737"/>
    </source>
</evidence>
<accession>A0AAV5A1H1</accession>
<reference evidence="8" key="1">
    <citation type="submission" date="2021-10" db="EMBL/GenBank/DDBJ databases">
        <title>De novo Genome Assembly of Clathrus columnatus (Basidiomycota, Fungi) Using Illumina and Nanopore Sequence Data.</title>
        <authorList>
            <person name="Ogiso-Tanaka E."/>
            <person name="Itagaki H."/>
            <person name="Hosoya T."/>
            <person name="Hosaka K."/>
        </authorList>
    </citation>
    <scope>NUCLEOTIDE SEQUENCE</scope>
    <source>
        <strain evidence="8">MO-923</strain>
    </source>
</reference>
<feature type="region of interest" description="Disordered" evidence="6">
    <location>
        <begin position="1009"/>
        <end position="1056"/>
    </location>
</feature>
<dbReference type="InterPro" id="IPR011989">
    <property type="entry name" value="ARM-like"/>
</dbReference>
<feature type="domain" description="Vacuolar protein 14 C-terminal Fig4-binding" evidence="7">
    <location>
        <begin position="671"/>
        <end position="849"/>
    </location>
</feature>
<feature type="compositionally biased region" description="Polar residues" evidence="6">
    <location>
        <begin position="448"/>
        <end position="463"/>
    </location>
</feature>
<feature type="compositionally biased region" description="Polar residues" evidence="6">
    <location>
        <begin position="486"/>
        <end position="495"/>
    </location>
</feature>
<evidence type="ECO:0000256" key="5">
    <source>
        <dbReference type="SAM" id="Coils"/>
    </source>
</evidence>
<evidence type="ECO:0000313" key="8">
    <source>
        <dbReference type="EMBL" id="GJJ07073.1"/>
    </source>
</evidence>
<dbReference type="PANTHER" id="PTHR16023:SF0">
    <property type="entry name" value="PROTEIN VAC14 HOMOLOG"/>
    <property type="match status" value="1"/>
</dbReference>
<comment type="caution">
    <text evidence="8">The sequence shown here is derived from an EMBL/GenBank/DDBJ whole genome shotgun (WGS) entry which is preliminary data.</text>
</comment>
<sequence length="1056" mass="116372">MDPALVRVLTDKLYEKRKATALELEKIVREYHQNGESGKINTIIDQLIDLFAPVTNALHVRNGGLIGLAATAIALGVDIASYMDKFMSPLLACFVDTENRVRYFACESLYNIAKVSKGAILVYFNPIFDALSKLVADSEISVKNGAELIVQLDRLLRDIVAESASMYVQESEHDRYKAGDAYSTGVLIDPGASPSTLNRSSKDFSRKKFSLALFIPLLADRMYVVSPFTRSWLVGWITVLDSVPDLELITYLPDILDNLLKYLSDPTQDVKVATENLLADFLREIREVTLLQKRYEVESKARKEAEAQDEMRMHENEGEKLPDITISTSQRAMFVPENSVGGSEGRYDYTDKREHRDTGVWIPGQGVSIDYAAIVEILISQFDSQHDEIQRSTALRWIAEFLGFTQETMIPFTPRLIPVILPNLAHHVEQIRNAALLTDQLLFNVIQNRPSPPDATTSIRQSGPSPPPVNTAFRSSNQAAVDASVESASTLSSFGSDRAPSVRHRAATVPDIQGVGGLTMPSNTIITTSESSPTPSRPQSPAGRSLHSPVQPTSAASANNVPPPSGPPEEVDLFDYQATVNTLTIQFLSEHEQTRVAALKWLLMLHQKEPKKILAMDDGTFPALLKTLSDSSEEVIKHDLRLIAQISSYSEEGYFRIFMVNLLELFSTDRRLLDLRGSLIVRQLCLNLNAERIYRTFAEIIEKEEDLEFASIIVQKLNLILITSPELVEFRKRLKGLETRQDGQALFTILYRSWCHNPVAVFSLCLLAQAYEHASNLLTIFADLEVTVSFLVQIDKLVQLIESPVFTYLRLQLLEPERYPYLFKCLYGLLMLLPQSSAFSSLRNRLSAVSSMGYLHVAPKGPATTTTAATMVRSKVAREEIKWQELLQHFRAVQMRHEKARRQAFGGESGLSEFSLAVPSISTNVASTGNTNGGVNTNGGSRPFVRRRVSEAPTGPGGAGGLNRSETPALSPLNPKARTNTASSTNSTNGLLSPNPPGVLGSVSISGAAASANTLGPGPSPLGFGRSSPTLIRQKPRATSQNQPQTTQGQSTTKKN</sequence>
<dbReference type="GO" id="GO:0006661">
    <property type="term" value="P:phosphatidylinositol biosynthetic process"/>
    <property type="evidence" value="ECO:0007669"/>
    <property type="project" value="InterPro"/>
</dbReference>
<feature type="compositionally biased region" description="Low complexity" evidence="6">
    <location>
        <begin position="979"/>
        <end position="996"/>
    </location>
</feature>
<dbReference type="GO" id="GO:0000329">
    <property type="term" value="C:fungal-type vacuole membrane"/>
    <property type="evidence" value="ECO:0007669"/>
    <property type="project" value="TreeGrafter"/>
</dbReference>